<evidence type="ECO:0000313" key="2">
    <source>
        <dbReference type="Proteomes" id="UP000789702"/>
    </source>
</evidence>
<accession>A0ACA9MWI7</accession>
<dbReference type="EMBL" id="CAJVPU010010857">
    <property type="protein sequence ID" value="CAG8609580.1"/>
    <property type="molecule type" value="Genomic_DNA"/>
</dbReference>
<gene>
    <name evidence="1" type="ORF">DHETER_LOCUS7578</name>
</gene>
<organism evidence="1 2">
    <name type="scientific">Dentiscutata heterogama</name>
    <dbReference type="NCBI Taxonomy" id="1316150"/>
    <lineage>
        <taxon>Eukaryota</taxon>
        <taxon>Fungi</taxon>
        <taxon>Fungi incertae sedis</taxon>
        <taxon>Mucoromycota</taxon>
        <taxon>Glomeromycotina</taxon>
        <taxon>Glomeromycetes</taxon>
        <taxon>Diversisporales</taxon>
        <taxon>Gigasporaceae</taxon>
        <taxon>Dentiscutata</taxon>
    </lineage>
</organism>
<dbReference type="Proteomes" id="UP000789702">
    <property type="component" value="Unassembled WGS sequence"/>
</dbReference>
<proteinExistence type="predicted"/>
<protein>
    <submittedName>
        <fullName evidence="1">10288_t:CDS:1</fullName>
    </submittedName>
</protein>
<reference evidence="1" key="1">
    <citation type="submission" date="2021-06" db="EMBL/GenBank/DDBJ databases">
        <authorList>
            <person name="Kallberg Y."/>
            <person name="Tangrot J."/>
            <person name="Rosling A."/>
        </authorList>
    </citation>
    <scope>NUCLEOTIDE SEQUENCE</scope>
    <source>
        <strain evidence="1">IL203A</strain>
    </source>
</reference>
<name>A0ACA9MWI7_9GLOM</name>
<sequence length="81" mass="9014">AFSASEVLPLGPREFSELDNHPTYKNVSIVKTARLQSNTFASNKSCNCRGNCLMAKCFCKKANVLCRSRCHSKNSKCKNRA</sequence>
<evidence type="ECO:0000313" key="1">
    <source>
        <dbReference type="EMBL" id="CAG8609580.1"/>
    </source>
</evidence>
<comment type="caution">
    <text evidence="1">The sequence shown here is derived from an EMBL/GenBank/DDBJ whole genome shotgun (WGS) entry which is preliminary data.</text>
</comment>
<keyword evidence="2" id="KW-1185">Reference proteome</keyword>
<feature type="non-terminal residue" evidence="1">
    <location>
        <position position="1"/>
    </location>
</feature>